<evidence type="ECO:0000313" key="1">
    <source>
        <dbReference type="EMBL" id="NEV68397.1"/>
    </source>
</evidence>
<comment type="caution">
    <text evidence="1">The sequence shown here is derived from an EMBL/GenBank/DDBJ whole genome shotgun (WGS) entry which is preliminary data.</text>
</comment>
<proteinExistence type="predicted"/>
<dbReference type="Pfam" id="PF00027">
    <property type="entry name" value="cNMP_binding"/>
    <property type="match status" value="1"/>
</dbReference>
<organism evidence="1">
    <name type="scientific">Lyngbya confervoides BDU141951</name>
    <dbReference type="NCBI Taxonomy" id="1574623"/>
    <lineage>
        <taxon>Bacteria</taxon>
        <taxon>Bacillati</taxon>
        <taxon>Cyanobacteriota</taxon>
        <taxon>Cyanophyceae</taxon>
        <taxon>Oscillatoriophycideae</taxon>
        <taxon>Oscillatoriales</taxon>
        <taxon>Microcoleaceae</taxon>
        <taxon>Lyngbya</taxon>
    </lineage>
</organism>
<dbReference type="AlphaFoldDB" id="A0A0C1YHG3"/>
<dbReference type="SUPFAM" id="SSF51206">
    <property type="entry name" value="cAMP-binding domain-like"/>
    <property type="match status" value="1"/>
</dbReference>
<dbReference type="InterPro" id="IPR014710">
    <property type="entry name" value="RmlC-like_jellyroll"/>
</dbReference>
<dbReference type="CDD" id="cd00038">
    <property type="entry name" value="CAP_ED"/>
    <property type="match status" value="1"/>
</dbReference>
<reference evidence="1" key="3">
    <citation type="submission" date="2020-02" db="EMBL/GenBank/DDBJ databases">
        <authorList>
            <person name="Sarangi A.N."/>
            <person name="Ghosh S."/>
            <person name="Mukherjee M."/>
            <person name="Tripathy S."/>
        </authorList>
    </citation>
    <scope>NUCLEOTIDE SEQUENCE</scope>
    <source>
        <strain evidence="1">BDU141951</strain>
    </source>
</reference>
<reference evidence="1" key="2">
    <citation type="journal article" date="2015" name="Genome Announc.">
        <title>Draft Genome Sequence of Filamentous Marine Cyanobacterium Lyngbya confervoides Strain BDU141951.</title>
        <authorList>
            <person name="Chandrababunaidu M.M."/>
            <person name="Sen D."/>
            <person name="Tripathy S."/>
        </authorList>
    </citation>
    <scope>NUCLEOTIDE SEQUENCE</scope>
    <source>
        <strain evidence="1">BDU141951</strain>
    </source>
</reference>
<sequence length="181" mass="20475">MERILFILGILEDEDVDWLVTAGTRRELADGEVLIREGELIDAIYLILTGQFLVSLDHSPKAYIARLSSGEVMGEMSFVDHLPPSATVTASEPSVVLMVERSVLNRKLDQDIGFAKRWYQSLATLLSIRLRGTVKHLEAEFWEPTELNQALLSSDMADNMKLGGIRFDWLMRRLRDTEPGI</sequence>
<dbReference type="InterPro" id="IPR000595">
    <property type="entry name" value="cNMP-bd_dom"/>
</dbReference>
<dbReference type="PROSITE" id="PS50042">
    <property type="entry name" value="CNMP_BINDING_3"/>
    <property type="match status" value="1"/>
</dbReference>
<gene>
    <name evidence="1" type="ORF">QQ91_014885</name>
</gene>
<protein>
    <submittedName>
        <fullName evidence="1">Cyclic nucleotide-binding domain-containing protein</fullName>
    </submittedName>
</protein>
<name>A0A0C1YHG3_9CYAN</name>
<accession>A0A0C1YHG3</accession>
<dbReference type="EMBL" id="JTHE02000003">
    <property type="protein sequence ID" value="NEV68397.1"/>
    <property type="molecule type" value="Genomic_DNA"/>
</dbReference>
<dbReference type="Gene3D" id="2.60.120.10">
    <property type="entry name" value="Jelly Rolls"/>
    <property type="match status" value="1"/>
</dbReference>
<reference evidence="1" key="1">
    <citation type="submission" date="2014-11" db="EMBL/GenBank/DDBJ databases">
        <authorList>
            <person name="Malar M.C."/>
            <person name="Sen D."/>
            <person name="Tripathy S."/>
        </authorList>
    </citation>
    <scope>NUCLEOTIDE SEQUENCE</scope>
    <source>
        <strain evidence="1">BDU141951</strain>
    </source>
</reference>
<dbReference type="InterPro" id="IPR018490">
    <property type="entry name" value="cNMP-bd_dom_sf"/>
</dbReference>
<dbReference type="SMART" id="SM00100">
    <property type="entry name" value="cNMP"/>
    <property type="match status" value="1"/>
</dbReference>